<sequence length="176" mass="18913">MSGYIGVSSTTGPGIGKRSGTLIGYFGNPQVDPSTTGASRYTFTVPSDPTTVVQLTRTTDNNNHCAVSPYYSNPTLGPQNTVYLRLENTRSTTAAGATSKYVYDTNAIGYAETTIFTVDPDTGDIGIDWFNPDYTALLYIVLYQSYLYVTGDVSAFEGQIGSTNVQVVDLVFMTAT</sequence>
<dbReference type="HOGENOM" id="CLU_1525376_0_0_1"/>
<protein>
    <submittedName>
        <fullName evidence="1">Uncharacterized protein</fullName>
    </submittedName>
</protein>
<gene>
    <name evidence="1" type="ORF">JAAARDRAFT_191135</name>
</gene>
<dbReference type="EMBL" id="KL197713">
    <property type="protein sequence ID" value="KDQ61014.1"/>
    <property type="molecule type" value="Genomic_DNA"/>
</dbReference>
<proteinExistence type="predicted"/>
<evidence type="ECO:0000313" key="1">
    <source>
        <dbReference type="EMBL" id="KDQ61014.1"/>
    </source>
</evidence>
<accession>A0A067Q236</accession>
<organism evidence="1 2">
    <name type="scientific">Jaapia argillacea MUCL 33604</name>
    <dbReference type="NCBI Taxonomy" id="933084"/>
    <lineage>
        <taxon>Eukaryota</taxon>
        <taxon>Fungi</taxon>
        <taxon>Dikarya</taxon>
        <taxon>Basidiomycota</taxon>
        <taxon>Agaricomycotina</taxon>
        <taxon>Agaricomycetes</taxon>
        <taxon>Agaricomycetidae</taxon>
        <taxon>Jaapiales</taxon>
        <taxon>Jaapiaceae</taxon>
        <taxon>Jaapia</taxon>
    </lineage>
</organism>
<evidence type="ECO:0000313" key="2">
    <source>
        <dbReference type="Proteomes" id="UP000027265"/>
    </source>
</evidence>
<dbReference type="AlphaFoldDB" id="A0A067Q236"/>
<dbReference type="InParanoid" id="A0A067Q236"/>
<reference evidence="2" key="1">
    <citation type="journal article" date="2014" name="Proc. Natl. Acad. Sci. U.S.A.">
        <title>Extensive sampling of basidiomycete genomes demonstrates inadequacy of the white-rot/brown-rot paradigm for wood decay fungi.</title>
        <authorList>
            <person name="Riley R."/>
            <person name="Salamov A.A."/>
            <person name="Brown D.W."/>
            <person name="Nagy L.G."/>
            <person name="Floudas D."/>
            <person name="Held B.W."/>
            <person name="Levasseur A."/>
            <person name="Lombard V."/>
            <person name="Morin E."/>
            <person name="Otillar R."/>
            <person name="Lindquist E.A."/>
            <person name="Sun H."/>
            <person name="LaButti K.M."/>
            <person name="Schmutz J."/>
            <person name="Jabbour D."/>
            <person name="Luo H."/>
            <person name="Baker S.E."/>
            <person name="Pisabarro A.G."/>
            <person name="Walton J.D."/>
            <person name="Blanchette R.A."/>
            <person name="Henrissat B."/>
            <person name="Martin F."/>
            <person name="Cullen D."/>
            <person name="Hibbett D.S."/>
            <person name="Grigoriev I.V."/>
        </authorList>
    </citation>
    <scope>NUCLEOTIDE SEQUENCE [LARGE SCALE GENOMIC DNA]</scope>
    <source>
        <strain evidence="2">MUCL 33604</strain>
    </source>
</reference>
<dbReference type="STRING" id="933084.A0A067Q236"/>
<keyword evidence="2" id="KW-1185">Reference proteome</keyword>
<dbReference type="Proteomes" id="UP000027265">
    <property type="component" value="Unassembled WGS sequence"/>
</dbReference>
<dbReference type="OrthoDB" id="4584900at2759"/>
<name>A0A067Q236_9AGAM</name>